<dbReference type="EMBL" id="KN822127">
    <property type="protein sequence ID" value="KIM55804.1"/>
    <property type="molecule type" value="Genomic_DNA"/>
</dbReference>
<dbReference type="HOGENOM" id="CLU_099691_2_0_1"/>
<evidence type="ECO:0000256" key="1">
    <source>
        <dbReference type="SAM" id="SignalP"/>
    </source>
</evidence>
<feature type="non-terminal residue" evidence="2">
    <location>
        <position position="1"/>
    </location>
</feature>
<dbReference type="AlphaFoldDB" id="A0A0C3DHH9"/>
<keyword evidence="1" id="KW-0732">Signal</keyword>
<evidence type="ECO:0000313" key="2">
    <source>
        <dbReference type="EMBL" id="KIM55804.1"/>
    </source>
</evidence>
<dbReference type="Proteomes" id="UP000053989">
    <property type="component" value="Unassembled WGS sequence"/>
</dbReference>
<keyword evidence="3" id="KW-1185">Reference proteome</keyword>
<dbReference type="STRING" id="1036808.A0A0C3DHH9"/>
<dbReference type="SUPFAM" id="SSF53098">
    <property type="entry name" value="Ribonuclease H-like"/>
    <property type="match status" value="1"/>
</dbReference>
<dbReference type="InParanoid" id="A0A0C3DHH9"/>
<protein>
    <submittedName>
        <fullName evidence="2">Uncharacterized protein</fullName>
    </submittedName>
</protein>
<reference evidence="2 3" key="1">
    <citation type="submission" date="2014-04" db="EMBL/GenBank/DDBJ databases">
        <authorList>
            <consortium name="DOE Joint Genome Institute"/>
            <person name="Kuo A."/>
            <person name="Kohler A."/>
            <person name="Nagy L.G."/>
            <person name="Floudas D."/>
            <person name="Copeland A."/>
            <person name="Barry K.W."/>
            <person name="Cichocki N."/>
            <person name="Veneault-Fourrey C."/>
            <person name="LaButti K."/>
            <person name="Lindquist E.A."/>
            <person name="Lipzen A."/>
            <person name="Lundell T."/>
            <person name="Morin E."/>
            <person name="Murat C."/>
            <person name="Sun H."/>
            <person name="Tunlid A."/>
            <person name="Henrissat B."/>
            <person name="Grigoriev I.V."/>
            <person name="Hibbett D.S."/>
            <person name="Martin F."/>
            <person name="Nordberg H.P."/>
            <person name="Cantor M.N."/>
            <person name="Hua S.X."/>
        </authorList>
    </citation>
    <scope>NUCLEOTIDE SEQUENCE [LARGE SCALE GENOMIC DNA]</scope>
    <source>
        <strain evidence="2 3">Foug A</strain>
    </source>
</reference>
<reference evidence="3" key="2">
    <citation type="submission" date="2015-01" db="EMBL/GenBank/DDBJ databases">
        <title>Evolutionary Origins and Diversification of the Mycorrhizal Mutualists.</title>
        <authorList>
            <consortium name="DOE Joint Genome Institute"/>
            <consortium name="Mycorrhizal Genomics Consortium"/>
            <person name="Kohler A."/>
            <person name="Kuo A."/>
            <person name="Nagy L.G."/>
            <person name="Floudas D."/>
            <person name="Copeland A."/>
            <person name="Barry K.W."/>
            <person name="Cichocki N."/>
            <person name="Veneault-Fourrey C."/>
            <person name="LaButti K."/>
            <person name="Lindquist E.A."/>
            <person name="Lipzen A."/>
            <person name="Lundell T."/>
            <person name="Morin E."/>
            <person name="Murat C."/>
            <person name="Riley R."/>
            <person name="Ohm R."/>
            <person name="Sun H."/>
            <person name="Tunlid A."/>
            <person name="Henrissat B."/>
            <person name="Grigoriev I.V."/>
            <person name="Hibbett D.S."/>
            <person name="Martin F."/>
        </authorList>
    </citation>
    <scope>NUCLEOTIDE SEQUENCE [LARGE SCALE GENOMIC DNA]</scope>
    <source>
        <strain evidence="3">Foug A</strain>
    </source>
</reference>
<feature type="signal peptide" evidence="1">
    <location>
        <begin position="1"/>
        <end position="15"/>
    </location>
</feature>
<gene>
    <name evidence="2" type="ORF">SCLCIDRAFT_133860</name>
</gene>
<accession>A0A0C3DHH9</accession>
<dbReference type="OrthoDB" id="2662702at2759"/>
<feature type="chain" id="PRO_5013220951" evidence="1">
    <location>
        <begin position="16"/>
        <end position="129"/>
    </location>
</feature>
<organism evidence="2 3">
    <name type="scientific">Scleroderma citrinum Foug A</name>
    <dbReference type="NCBI Taxonomy" id="1036808"/>
    <lineage>
        <taxon>Eukaryota</taxon>
        <taxon>Fungi</taxon>
        <taxon>Dikarya</taxon>
        <taxon>Basidiomycota</taxon>
        <taxon>Agaricomycotina</taxon>
        <taxon>Agaricomycetes</taxon>
        <taxon>Agaricomycetidae</taxon>
        <taxon>Boletales</taxon>
        <taxon>Sclerodermatineae</taxon>
        <taxon>Sclerodermataceae</taxon>
        <taxon>Scleroderma</taxon>
    </lineage>
</organism>
<name>A0A0C3DHH9_9AGAM</name>
<proteinExistence type="predicted"/>
<dbReference type="InterPro" id="IPR012337">
    <property type="entry name" value="RNaseH-like_sf"/>
</dbReference>
<evidence type="ECO:0000313" key="3">
    <source>
        <dbReference type="Proteomes" id="UP000053989"/>
    </source>
</evidence>
<sequence length="129" mass="14855">KLSFKIIHSSTILLPAWVAMLKDLDMPIKMIPHDVSTRWNSTFDVADFVCEYHVAIEAITNKQKLGLTDLALDKHEWGLLKELRGVLKDATLFFSRSTPNLPMVIPVSRTKHVWYSEHGTYCQFEIILE</sequence>